<gene>
    <name evidence="2" type="ORF">HMN09_00349000</name>
</gene>
<dbReference type="Proteomes" id="UP000613580">
    <property type="component" value="Unassembled WGS sequence"/>
</dbReference>
<comment type="caution">
    <text evidence="2">The sequence shown here is derived from an EMBL/GenBank/DDBJ whole genome shotgun (WGS) entry which is preliminary data.</text>
</comment>
<keyword evidence="1" id="KW-0732">Signal</keyword>
<dbReference type="AlphaFoldDB" id="A0A8H6TIL7"/>
<proteinExistence type="predicted"/>
<dbReference type="OrthoDB" id="2999866at2759"/>
<accession>A0A8H6TIL7</accession>
<name>A0A8H6TIL7_MYCCL</name>
<organism evidence="2 3">
    <name type="scientific">Mycena chlorophos</name>
    <name type="common">Agaric fungus</name>
    <name type="synonym">Agaricus chlorophos</name>
    <dbReference type="NCBI Taxonomy" id="658473"/>
    <lineage>
        <taxon>Eukaryota</taxon>
        <taxon>Fungi</taxon>
        <taxon>Dikarya</taxon>
        <taxon>Basidiomycota</taxon>
        <taxon>Agaricomycotina</taxon>
        <taxon>Agaricomycetes</taxon>
        <taxon>Agaricomycetidae</taxon>
        <taxon>Agaricales</taxon>
        <taxon>Marasmiineae</taxon>
        <taxon>Mycenaceae</taxon>
        <taxon>Mycena</taxon>
    </lineage>
</organism>
<keyword evidence="3" id="KW-1185">Reference proteome</keyword>
<protein>
    <submittedName>
        <fullName evidence="2">Uncharacterized protein</fullName>
    </submittedName>
</protein>
<sequence>MQFAKVLSLLAVGVACSLASPLPVANPHPKGDMHNAAAALLKRQSNDVLPLTIKSVFDTLEEAVAALDPGLETIIQTSGGGEDPSAAVIPLVSNVVDALNTATSQLASVAPGDQGAADQDLADLINSVLADLFQALNTLLPKLGLSGAIGGLDTAVAALLTTLNASLLPGVLSLVGGLLTALAPLVGGLVGGLGVGNL</sequence>
<dbReference type="PROSITE" id="PS51257">
    <property type="entry name" value="PROKAR_LIPOPROTEIN"/>
    <property type="match status" value="1"/>
</dbReference>
<feature type="chain" id="PRO_5034254915" evidence="1">
    <location>
        <begin position="20"/>
        <end position="198"/>
    </location>
</feature>
<feature type="signal peptide" evidence="1">
    <location>
        <begin position="1"/>
        <end position="19"/>
    </location>
</feature>
<dbReference type="EMBL" id="JACAZE010000004">
    <property type="protein sequence ID" value="KAF7318398.1"/>
    <property type="molecule type" value="Genomic_DNA"/>
</dbReference>
<evidence type="ECO:0000256" key="1">
    <source>
        <dbReference type="SAM" id="SignalP"/>
    </source>
</evidence>
<evidence type="ECO:0000313" key="2">
    <source>
        <dbReference type="EMBL" id="KAF7318398.1"/>
    </source>
</evidence>
<evidence type="ECO:0000313" key="3">
    <source>
        <dbReference type="Proteomes" id="UP000613580"/>
    </source>
</evidence>
<reference evidence="2" key="1">
    <citation type="submission" date="2020-05" db="EMBL/GenBank/DDBJ databases">
        <title>Mycena genomes resolve the evolution of fungal bioluminescence.</title>
        <authorList>
            <person name="Tsai I.J."/>
        </authorList>
    </citation>
    <scope>NUCLEOTIDE SEQUENCE</scope>
    <source>
        <strain evidence="2">110903Hualien_Pintung</strain>
    </source>
</reference>